<organism evidence="1 2">
    <name type="scientific">Marinifilum caeruleilacunae</name>
    <dbReference type="NCBI Taxonomy" id="2499076"/>
    <lineage>
        <taxon>Bacteria</taxon>
        <taxon>Pseudomonadati</taxon>
        <taxon>Bacteroidota</taxon>
        <taxon>Bacteroidia</taxon>
        <taxon>Marinilabiliales</taxon>
        <taxon>Marinifilaceae</taxon>
    </lineage>
</organism>
<name>A0ABX1WTF4_9BACT</name>
<dbReference type="EMBL" id="RZNH01000005">
    <property type="protein sequence ID" value="NOU59198.1"/>
    <property type="molecule type" value="Genomic_DNA"/>
</dbReference>
<keyword evidence="2" id="KW-1185">Reference proteome</keyword>
<gene>
    <name evidence="1" type="ORF">ELS83_05150</name>
</gene>
<dbReference type="RefSeq" id="WP_171594469.1">
    <property type="nucleotide sequence ID" value="NZ_RZNH01000005.1"/>
</dbReference>
<protein>
    <submittedName>
        <fullName evidence="1">Uncharacterized protein</fullName>
    </submittedName>
</protein>
<evidence type="ECO:0000313" key="1">
    <source>
        <dbReference type="EMBL" id="NOU59198.1"/>
    </source>
</evidence>
<accession>A0ABX1WTF4</accession>
<proteinExistence type="predicted"/>
<reference evidence="1 2" key="1">
    <citation type="submission" date="2018-12" db="EMBL/GenBank/DDBJ databases">
        <title>Marinifilum JC070 sp. nov., a marine bacterium isolated from Yongle Blue Hole in the South China Sea.</title>
        <authorList>
            <person name="Fu T."/>
        </authorList>
    </citation>
    <scope>NUCLEOTIDE SEQUENCE [LARGE SCALE GENOMIC DNA]</scope>
    <source>
        <strain evidence="1 2">JC070</strain>
    </source>
</reference>
<evidence type="ECO:0000313" key="2">
    <source>
        <dbReference type="Proteomes" id="UP000732105"/>
    </source>
</evidence>
<sequence length="107" mass="12085">MAINNDQLIMNNKLSAVSSPELAEASNLGSFSLQDFSTFRLLMLLSHANKHNNKSSQLRRFSVVDFTQGDTRFAHLPWARKKIAFQAKSQDKSLHCPNDIQKFVGHP</sequence>
<dbReference type="Proteomes" id="UP000732105">
    <property type="component" value="Unassembled WGS sequence"/>
</dbReference>
<comment type="caution">
    <text evidence="1">The sequence shown here is derived from an EMBL/GenBank/DDBJ whole genome shotgun (WGS) entry which is preliminary data.</text>
</comment>